<evidence type="ECO:0000313" key="1">
    <source>
        <dbReference type="EMBL" id="CAI9286821.1"/>
    </source>
</evidence>
<name>A0AA35Z6H1_LACSI</name>
<reference evidence="1" key="1">
    <citation type="submission" date="2023-04" db="EMBL/GenBank/DDBJ databases">
        <authorList>
            <person name="Vijverberg K."/>
            <person name="Xiong W."/>
            <person name="Schranz E."/>
        </authorList>
    </citation>
    <scope>NUCLEOTIDE SEQUENCE</scope>
</reference>
<dbReference type="PANTHER" id="PTHR34835:SF34">
    <property type="entry name" value="OS08G0555500 PROTEIN"/>
    <property type="match status" value="1"/>
</dbReference>
<dbReference type="Proteomes" id="UP001177003">
    <property type="component" value="Chromosome 5"/>
</dbReference>
<protein>
    <submittedName>
        <fullName evidence="1">Uncharacterized protein</fullName>
    </submittedName>
</protein>
<accession>A0AA35Z6H1</accession>
<proteinExistence type="predicted"/>
<dbReference type="PANTHER" id="PTHR34835">
    <property type="entry name" value="OS07G0283600 PROTEIN-RELATED"/>
    <property type="match status" value="1"/>
</dbReference>
<keyword evidence="2" id="KW-1185">Reference proteome</keyword>
<organism evidence="1 2">
    <name type="scientific">Lactuca saligna</name>
    <name type="common">Willowleaf lettuce</name>
    <dbReference type="NCBI Taxonomy" id="75948"/>
    <lineage>
        <taxon>Eukaryota</taxon>
        <taxon>Viridiplantae</taxon>
        <taxon>Streptophyta</taxon>
        <taxon>Embryophyta</taxon>
        <taxon>Tracheophyta</taxon>
        <taxon>Spermatophyta</taxon>
        <taxon>Magnoliopsida</taxon>
        <taxon>eudicotyledons</taxon>
        <taxon>Gunneridae</taxon>
        <taxon>Pentapetalae</taxon>
        <taxon>asterids</taxon>
        <taxon>campanulids</taxon>
        <taxon>Asterales</taxon>
        <taxon>Asteraceae</taxon>
        <taxon>Cichorioideae</taxon>
        <taxon>Cichorieae</taxon>
        <taxon>Lactucinae</taxon>
        <taxon>Lactuca</taxon>
    </lineage>
</organism>
<dbReference type="EMBL" id="OX465081">
    <property type="protein sequence ID" value="CAI9286821.1"/>
    <property type="molecule type" value="Genomic_DNA"/>
</dbReference>
<evidence type="ECO:0000313" key="2">
    <source>
        <dbReference type="Proteomes" id="UP001177003"/>
    </source>
</evidence>
<dbReference type="AlphaFoldDB" id="A0AA35Z6H1"/>
<gene>
    <name evidence="1" type="ORF">LSALG_LOCUS26219</name>
</gene>
<sequence>MEGKVRKLSKDHIEGYRRLATRMTPGRISSAVKVMSPAQKIGIVSMGFGSLLHIDINTTPGLLNYYMLDHYDPDSSRLVLENMVITITKDTVHDILGLPNVGAF</sequence>